<protein>
    <submittedName>
        <fullName evidence="1">Uncharacterized protein</fullName>
    </submittedName>
</protein>
<sequence length="164" mass="18931">RRMDSVFISILLAYIFLWIWCFDCYVSGSFYVFDVIAFAYKSLILGYTLSYEPLKQIEILVPVLNKLIAKNINIKDASFGLSETSCMMLKTGRLDMKNHHSQEQKWVSLVLEGNCRDDITLDIIHELPSRLLFLWESVKGDLKNHSRKTRFCKQEGSGCYVASS</sequence>
<name>A0A061IC80_CRIGR</name>
<gene>
    <name evidence="1" type="ORF">H671_3g9978</name>
</gene>
<accession>A0A061IC80</accession>
<reference evidence="2" key="1">
    <citation type="journal article" date="2013" name="Nat. Biotechnol.">
        <title>Chinese hamster genome sequenced from sorted chromosomes.</title>
        <authorList>
            <person name="Brinkrolf K."/>
            <person name="Rupp O."/>
            <person name="Laux H."/>
            <person name="Kollin F."/>
            <person name="Ernst W."/>
            <person name="Linke B."/>
            <person name="Kofler R."/>
            <person name="Romand S."/>
            <person name="Hesse F."/>
            <person name="Budach W.E."/>
            <person name="Galosy S."/>
            <person name="Muller D."/>
            <person name="Noll T."/>
            <person name="Wienberg J."/>
            <person name="Jostock T."/>
            <person name="Leonard M."/>
            <person name="Grillari J."/>
            <person name="Tauch A."/>
            <person name="Goesmann A."/>
            <person name="Helk B."/>
            <person name="Mott J.E."/>
            <person name="Puhler A."/>
            <person name="Borth N."/>
        </authorList>
    </citation>
    <scope>NUCLEOTIDE SEQUENCE [LARGE SCALE GENOMIC DNA]</scope>
    <source>
        <strain evidence="2">17A/GY</strain>
    </source>
</reference>
<dbReference type="EMBL" id="KE672774">
    <property type="protein sequence ID" value="ERE78928.1"/>
    <property type="molecule type" value="Genomic_DNA"/>
</dbReference>
<dbReference type="AlphaFoldDB" id="A0A061IC80"/>
<proteinExistence type="predicted"/>
<feature type="non-terminal residue" evidence="1">
    <location>
        <position position="1"/>
    </location>
</feature>
<evidence type="ECO:0000313" key="1">
    <source>
        <dbReference type="EMBL" id="ERE78928.1"/>
    </source>
</evidence>
<organism evidence="1 2">
    <name type="scientific">Cricetulus griseus</name>
    <name type="common">Chinese hamster</name>
    <name type="synonym">Cricetulus barabensis griseus</name>
    <dbReference type="NCBI Taxonomy" id="10029"/>
    <lineage>
        <taxon>Eukaryota</taxon>
        <taxon>Metazoa</taxon>
        <taxon>Chordata</taxon>
        <taxon>Craniata</taxon>
        <taxon>Vertebrata</taxon>
        <taxon>Euteleostomi</taxon>
        <taxon>Mammalia</taxon>
        <taxon>Eutheria</taxon>
        <taxon>Euarchontoglires</taxon>
        <taxon>Glires</taxon>
        <taxon>Rodentia</taxon>
        <taxon>Myomorpha</taxon>
        <taxon>Muroidea</taxon>
        <taxon>Cricetidae</taxon>
        <taxon>Cricetinae</taxon>
        <taxon>Cricetulus</taxon>
    </lineage>
</organism>
<evidence type="ECO:0000313" key="2">
    <source>
        <dbReference type="Proteomes" id="UP000030759"/>
    </source>
</evidence>
<dbReference type="Proteomes" id="UP000030759">
    <property type="component" value="Unassembled WGS sequence"/>
</dbReference>